<feature type="domain" description="PAC" evidence="8">
    <location>
        <begin position="376"/>
        <end position="428"/>
    </location>
</feature>
<dbReference type="SMART" id="SM00388">
    <property type="entry name" value="HisKA"/>
    <property type="match status" value="1"/>
</dbReference>
<dbReference type="InterPro" id="IPR036890">
    <property type="entry name" value="HATPase_C_sf"/>
</dbReference>
<evidence type="ECO:0000259" key="8">
    <source>
        <dbReference type="PROSITE" id="PS50113"/>
    </source>
</evidence>
<dbReference type="Pfam" id="PF13426">
    <property type="entry name" value="PAS_9"/>
    <property type="match status" value="1"/>
</dbReference>
<protein>
    <recommendedName>
        <fullName evidence="2">histidine kinase</fullName>
        <ecNumber evidence="2">2.7.13.3</ecNumber>
    </recommendedName>
</protein>
<keyword evidence="3" id="KW-0597">Phosphoprotein</keyword>
<dbReference type="EC" id="2.7.13.3" evidence="2"/>
<dbReference type="RefSeq" id="WP_091395053.1">
    <property type="nucleotide sequence ID" value="NZ_BKAI01000011.1"/>
</dbReference>
<dbReference type="SMART" id="SM00086">
    <property type="entry name" value="PAC"/>
    <property type="match status" value="1"/>
</dbReference>
<evidence type="ECO:0000313" key="9">
    <source>
        <dbReference type="EMBL" id="SDJ96314.1"/>
    </source>
</evidence>
<dbReference type="SUPFAM" id="SSF47384">
    <property type="entry name" value="Homodimeric domain of signal transducing histidine kinase"/>
    <property type="match status" value="1"/>
</dbReference>
<dbReference type="InterPro" id="IPR003661">
    <property type="entry name" value="HisK_dim/P_dom"/>
</dbReference>
<dbReference type="PANTHER" id="PTHR43304:SF1">
    <property type="entry name" value="PAC DOMAIN-CONTAINING PROTEIN"/>
    <property type="match status" value="1"/>
</dbReference>
<dbReference type="Gene3D" id="3.30.565.10">
    <property type="entry name" value="Histidine kinase-like ATPase, C-terminal domain"/>
    <property type="match status" value="1"/>
</dbReference>
<dbReference type="InterPro" id="IPR005467">
    <property type="entry name" value="His_kinase_dom"/>
</dbReference>
<dbReference type="CDD" id="cd00082">
    <property type="entry name" value="HisKA"/>
    <property type="match status" value="1"/>
</dbReference>
<evidence type="ECO:0000256" key="2">
    <source>
        <dbReference type="ARBA" id="ARBA00012438"/>
    </source>
</evidence>
<feature type="domain" description="Histidine kinase" evidence="6">
    <location>
        <begin position="573"/>
        <end position="785"/>
    </location>
</feature>
<dbReference type="OrthoDB" id="5522855at2"/>
<dbReference type="Gene3D" id="2.10.70.100">
    <property type="match status" value="1"/>
</dbReference>
<gene>
    <name evidence="9" type="ORF">SAMN04487935_2142</name>
</gene>
<organism evidence="9 10">
    <name type="scientific">Flavobacterium noncentrifugens</name>
    <dbReference type="NCBI Taxonomy" id="1128970"/>
    <lineage>
        <taxon>Bacteria</taxon>
        <taxon>Pseudomonadati</taxon>
        <taxon>Bacteroidota</taxon>
        <taxon>Flavobacteriia</taxon>
        <taxon>Flavobacteriales</taxon>
        <taxon>Flavobacteriaceae</taxon>
        <taxon>Flavobacterium</taxon>
    </lineage>
</organism>
<dbReference type="InterPro" id="IPR000700">
    <property type="entry name" value="PAS-assoc_C"/>
</dbReference>
<accession>A0A1G8Y1J3</accession>
<evidence type="ECO:0000256" key="4">
    <source>
        <dbReference type="ARBA" id="ARBA00022679"/>
    </source>
</evidence>
<dbReference type="EMBL" id="FNEZ01000003">
    <property type="protein sequence ID" value="SDJ96314.1"/>
    <property type="molecule type" value="Genomic_DNA"/>
</dbReference>
<evidence type="ECO:0000259" key="7">
    <source>
        <dbReference type="PROSITE" id="PS50112"/>
    </source>
</evidence>
<dbReference type="InterPro" id="IPR035965">
    <property type="entry name" value="PAS-like_dom_sf"/>
</dbReference>
<dbReference type="Pfam" id="PF02518">
    <property type="entry name" value="HATPase_c"/>
    <property type="match status" value="1"/>
</dbReference>
<dbReference type="Gene3D" id="3.30.450.20">
    <property type="entry name" value="PAS domain"/>
    <property type="match status" value="2"/>
</dbReference>
<dbReference type="CDD" id="cd00130">
    <property type="entry name" value="PAS"/>
    <property type="match status" value="2"/>
</dbReference>
<evidence type="ECO:0000313" key="10">
    <source>
        <dbReference type="Proteomes" id="UP000199580"/>
    </source>
</evidence>
<keyword evidence="10" id="KW-1185">Reference proteome</keyword>
<dbReference type="SUPFAM" id="SSF55785">
    <property type="entry name" value="PYP-like sensor domain (PAS domain)"/>
    <property type="match status" value="3"/>
</dbReference>
<dbReference type="InterPro" id="IPR003594">
    <property type="entry name" value="HATPase_dom"/>
</dbReference>
<feature type="domain" description="PAS" evidence="7">
    <location>
        <begin position="7"/>
        <end position="64"/>
    </location>
</feature>
<dbReference type="Proteomes" id="UP000199580">
    <property type="component" value="Unassembled WGS sequence"/>
</dbReference>
<name>A0A1G8Y1J3_9FLAO</name>
<dbReference type="InterPro" id="IPR052162">
    <property type="entry name" value="Sensor_kinase/Photoreceptor"/>
</dbReference>
<dbReference type="Gene3D" id="1.10.287.130">
    <property type="match status" value="1"/>
</dbReference>
<dbReference type="SUPFAM" id="SSF55874">
    <property type="entry name" value="ATPase domain of HSP90 chaperone/DNA topoisomerase II/histidine kinase"/>
    <property type="match status" value="1"/>
</dbReference>
<evidence type="ECO:0000256" key="5">
    <source>
        <dbReference type="ARBA" id="ARBA00022777"/>
    </source>
</evidence>
<dbReference type="PROSITE" id="PS50113">
    <property type="entry name" value="PAC"/>
    <property type="match status" value="1"/>
</dbReference>
<dbReference type="GO" id="GO:0000155">
    <property type="term" value="F:phosphorelay sensor kinase activity"/>
    <property type="evidence" value="ECO:0007669"/>
    <property type="project" value="InterPro"/>
</dbReference>
<dbReference type="SMART" id="SM00091">
    <property type="entry name" value="PAS"/>
    <property type="match status" value="3"/>
</dbReference>
<dbReference type="InterPro" id="IPR001610">
    <property type="entry name" value="PAC"/>
</dbReference>
<dbReference type="InterPro" id="IPR000014">
    <property type="entry name" value="PAS"/>
</dbReference>
<dbReference type="AlphaFoldDB" id="A0A1G8Y1J3"/>
<dbReference type="SMART" id="SM00387">
    <property type="entry name" value="HATPase_c"/>
    <property type="match status" value="1"/>
</dbReference>
<dbReference type="InterPro" id="IPR004358">
    <property type="entry name" value="Sig_transdc_His_kin-like_C"/>
</dbReference>
<dbReference type="NCBIfam" id="TIGR00229">
    <property type="entry name" value="sensory_box"/>
    <property type="match status" value="2"/>
</dbReference>
<dbReference type="PROSITE" id="PS50109">
    <property type="entry name" value="HIS_KIN"/>
    <property type="match status" value="1"/>
</dbReference>
<keyword evidence="5" id="KW-0418">Kinase</keyword>
<proteinExistence type="predicted"/>
<dbReference type="InterPro" id="IPR036097">
    <property type="entry name" value="HisK_dim/P_sf"/>
</dbReference>
<evidence type="ECO:0000256" key="3">
    <source>
        <dbReference type="ARBA" id="ARBA00022553"/>
    </source>
</evidence>
<dbReference type="InterPro" id="IPR013656">
    <property type="entry name" value="PAS_4"/>
</dbReference>
<dbReference type="PROSITE" id="PS50112">
    <property type="entry name" value="PAS"/>
    <property type="match status" value="2"/>
</dbReference>
<comment type="catalytic activity">
    <reaction evidence="1">
        <text>ATP + protein L-histidine = ADP + protein N-phospho-L-histidine.</text>
        <dbReference type="EC" id="2.7.13.3"/>
    </reaction>
</comment>
<sequence>MEIYNNPTAELISVPDCIIEGSILISKQGPVLYASTGATCLLGYSEKDLLDISDSQELVYAPDRFVYALWLSETRHAIENNNQGVEMRLLHYNGSVLTFFCTFRKIADGNAICLNFKSEHPAQLDDAAKLVGLYDCARDIIKGLRLRKDRSGMLKEAVTVAAGCGIFEMVWISAAEADTTDFGLFPPALFSKITEEQAEYAYVRDAQAKAIRTLKPAATHEIPLTLFAPDAFTDLKGSFAALPFSVDGVVYGLLNLYQGSEQFFSPKALQICAGIADDISYALQLESNQLDFIDDAQKLRSSEIRLRNAQAIGNTGNFEINFRTGNAVWSDEALRIYGLSSDEKEQSYENWLSFVHPEDLDAVKKISFNRADPYDTTFSYRIVRRDGSIRHIAIHYEYELNDKGRVLALFGTVHDITDMKAAETALLQSERNLRHIVDCIPQLIYGLDEQGLFIFVNKSFAFFYGKKPADLIGKAVTDVVSNLSESNSLLDLDPRIMTTGRTGVRELGLTNFKDEHKTFTTIRVPYARTAKGQKAILGVAYDISSQKKAEAERTMMIQDISSRNRDLEQFSYIVSHNLRSPVANIIGLSEELRSDGYDAETKALILDKLLFSVQLLDQIISDLNTILEIKDNHSEKKEIVLFSEVTDNINTAIQDIITAEDVHITTDFDRAPEIYTLKGYLYSIFQNLISNSIKYKLHHAAPVIHIQSEIVGNTVVITYSDNGLGIDLKKRSHDVFGLYKRFHNHKPGKGLGLFMVKTQVEALDGHIGIESSPGKGTRFTIVFPV</sequence>
<evidence type="ECO:0000256" key="1">
    <source>
        <dbReference type="ARBA" id="ARBA00000085"/>
    </source>
</evidence>
<dbReference type="Pfam" id="PF00512">
    <property type="entry name" value="HisKA"/>
    <property type="match status" value="1"/>
</dbReference>
<dbReference type="Pfam" id="PF08448">
    <property type="entry name" value="PAS_4"/>
    <property type="match status" value="1"/>
</dbReference>
<feature type="domain" description="PAS" evidence="7">
    <location>
        <begin position="429"/>
        <end position="480"/>
    </location>
</feature>
<dbReference type="InterPro" id="IPR013655">
    <property type="entry name" value="PAS_fold_3"/>
</dbReference>
<dbReference type="Pfam" id="PF08447">
    <property type="entry name" value="PAS_3"/>
    <property type="match status" value="1"/>
</dbReference>
<dbReference type="PANTHER" id="PTHR43304">
    <property type="entry name" value="PHYTOCHROME-LIKE PROTEIN CPH1"/>
    <property type="match status" value="1"/>
</dbReference>
<dbReference type="PRINTS" id="PR00344">
    <property type="entry name" value="BCTRLSENSOR"/>
</dbReference>
<dbReference type="STRING" id="1128970.SAMN04487935_2142"/>
<evidence type="ECO:0000259" key="6">
    <source>
        <dbReference type="PROSITE" id="PS50109"/>
    </source>
</evidence>
<reference evidence="9 10" key="1">
    <citation type="submission" date="2016-10" db="EMBL/GenBank/DDBJ databases">
        <authorList>
            <person name="de Groot N.N."/>
        </authorList>
    </citation>
    <scope>NUCLEOTIDE SEQUENCE [LARGE SCALE GENOMIC DNA]</scope>
    <source>
        <strain evidence="9 10">CGMCC 1.10076</strain>
    </source>
</reference>
<keyword evidence="4" id="KW-0808">Transferase</keyword>